<evidence type="ECO:0000313" key="1">
    <source>
        <dbReference type="EMBL" id="KKL23752.1"/>
    </source>
</evidence>
<accession>A0A0F9CBK2</accession>
<name>A0A0F9CBK2_9ZZZZ</name>
<dbReference type="EMBL" id="LAZR01036858">
    <property type="protein sequence ID" value="KKL23752.1"/>
    <property type="molecule type" value="Genomic_DNA"/>
</dbReference>
<sequence length="112" mass="13276">METLTQRPPVIREIDRNALVIRLERNQKDLLQLKSQLNSYRCEPKTHMLFEYIENLKNGMERLRISNLEIIGGLRQQRKAISDLIERAKLQLLKFNQLKEGVADYLARCMNH</sequence>
<protein>
    <submittedName>
        <fullName evidence="1">Uncharacterized protein</fullName>
    </submittedName>
</protein>
<gene>
    <name evidence="1" type="ORF">LCGC14_2422230</name>
</gene>
<organism evidence="1">
    <name type="scientific">marine sediment metagenome</name>
    <dbReference type="NCBI Taxonomy" id="412755"/>
    <lineage>
        <taxon>unclassified sequences</taxon>
        <taxon>metagenomes</taxon>
        <taxon>ecological metagenomes</taxon>
    </lineage>
</organism>
<reference evidence="1" key="1">
    <citation type="journal article" date="2015" name="Nature">
        <title>Complex archaea that bridge the gap between prokaryotes and eukaryotes.</title>
        <authorList>
            <person name="Spang A."/>
            <person name="Saw J.H."/>
            <person name="Jorgensen S.L."/>
            <person name="Zaremba-Niedzwiedzka K."/>
            <person name="Martijn J."/>
            <person name="Lind A.E."/>
            <person name="van Eijk R."/>
            <person name="Schleper C."/>
            <person name="Guy L."/>
            <person name="Ettema T.J."/>
        </authorList>
    </citation>
    <scope>NUCLEOTIDE SEQUENCE</scope>
</reference>
<comment type="caution">
    <text evidence="1">The sequence shown here is derived from an EMBL/GenBank/DDBJ whole genome shotgun (WGS) entry which is preliminary data.</text>
</comment>
<dbReference type="AlphaFoldDB" id="A0A0F9CBK2"/>
<proteinExistence type="predicted"/>